<keyword evidence="2" id="KW-0472">Membrane</keyword>
<dbReference type="GO" id="GO:0005783">
    <property type="term" value="C:endoplasmic reticulum"/>
    <property type="evidence" value="ECO:0000318"/>
    <property type="project" value="GO_Central"/>
</dbReference>
<evidence type="ECO:0000256" key="1">
    <source>
        <dbReference type="SAM" id="MobiDB-lite"/>
    </source>
</evidence>
<feature type="compositionally biased region" description="Polar residues" evidence="1">
    <location>
        <begin position="398"/>
        <end position="410"/>
    </location>
</feature>
<dbReference type="EMBL" id="DF237382">
    <property type="protein sequence ID" value="GAQ88494.1"/>
    <property type="molecule type" value="Genomic_DNA"/>
</dbReference>
<keyword evidence="2" id="KW-1133">Transmembrane helix</keyword>
<dbReference type="STRING" id="105231.A0A1Y1IC00"/>
<organism evidence="3 4">
    <name type="scientific">Klebsormidium nitens</name>
    <name type="common">Green alga</name>
    <name type="synonym">Ulothrix nitens</name>
    <dbReference type="NCBI Taxonomy" id="105231"/>
    <lineage>
        <taxon>Eukaryota</taxon>
        <taxon>Viridiplantae</taxon>
        <taxon>Streptophyta</taxon>
        <taxon>Klebsormidiophyceae</taxon>
        <taxon>Klebsormidiales</taxon>
        <taxon>Klebsormidiaceae</taxon>
        <taxon>Klebsormidium</taxon>
    </lineage>
</organism>
<feature type="transmembrane region" description="Helical" evidence="2">
    <location>
        <begin position="279"/>
        <end position="297"/>
    </location>
</feature>
<dbReference type="InterPro" id="IPR007720">
    <property type="entry name" value="PigQ/GPI1"/>
</dbReference>
<proteinExistence type="predicted"/>
<dbReference type="Pfam" id="PF05024">
    <property type="entry name" value="Gpi1"/>
    <property type="match status" value="1"/>
</dbReference>
<sequence>MPGQRHYRRRSWGHEVWQLAVLVLSETPKPPSKLVHALAALHELARRQLLFAMSLLEILTWPTRCLWDVCNSQLLGRGALVHRSAAVQALYHKVAGCRQAPGTPPLSVHQRGALITSGVLDVLLGIAGGGFLLRHRGRLQALAAEASERLVDGVLTGGTEWLMSVAPAGLKLNEELDVFMGRAVLRILQIFSDFGGQHQALLLSSALWSLVISSPLGLSTLLALASDVLALATCHVSLLYWLSALIYSAQLRALAALWRLFRGRKRNPLRHRVDSFERHVEQIVVGSLLFTPLLLLLPTTWAYYSLFAMTYGGIAAARAALQIGSAVIRSFPLYRLAVWAAVPGACPSDVSFQVTSAGQKVVDETMLASGKVINGPGRVSRWGKEMVTSMGASVESLRVTSASRNTGTRTETGDDMFPRGQNEVTAEEGSVVGTRKSGVMGTRPRARERNASGEEWRDRKVEDGVKGTKSDEKRGEKLDGEDSACSLGFVGQQAEAKLAGVPSGEELAARHLRLELVTADAADVLRPFLRHVTSPFSLMGAAGVVVALCVGNWVDPVLTLDAMEF</sequence>
<dbReference type="PANTHER" id="PTHR21329">
    <property type="entry name" value="PHOSPHATIDYLINOSITOL N-ACETYLGLUCOSAMINYLTRANSFERASE SUBUNIT Q-RELATED"/>
    <property type="match status" value="1"/>
</dbReference>
<evidence type="ECO:0000313" key="3">
    <source>
        <dbReference type="EMBL" id="GAQ88494.1"/>
    </source>
</evidence>
<feature type="compositionally biased region" description="Basic and acidic residues" evidence="1">
    <location>
        <begin position="445"/>
        <end position="480"/>
    </location>
</feature>
<gene>
    <name evidence="3" type="ORF">KFL_004330110</name>
</gene>
<accession>A0A1Y1IC00</accession>
<dbReference type="AlphaFoldDB" id="A0A1Y1IC00"/>
<keyword evidence="2" id="KW-0812">Transmembrane</keyword>
<dbReference type="PANTHER" id="PTHR21329:SF3">
    <property type="entry name" value="PHOSPHATIDYLINOSITOL N-ACETYLGLUCOSAMINYLTRANSFERASE SUBUNIT Q"/>
    <property type="match status" value="1"/>
</dbReference>
<protein>
    <submittedName>
        <fullName evidence="3">Uncharacterized protein</fullName>
    </submittedName>
</protein>
<dbReference type="GO" id="GO:0016020">
    <property type="term" value="C:membrane"/>
    <property type="evidence" value="ECO:0007669"/>
    <property type="project" value="InterPro"/>
</dbReference>
<evidence type="ECO:0000313" key="4">
    <source>
        <dbReference type="Proteomes" id="UP000054558"/>
    </source>
</evidence>
<dbReference type="OrthoDB" id="70250at2759"/>
<name>A0A1Y1IC00_KLENI</name>
<keyword evidence="4" id="KW-1185">Reference proteome</keyword>
<feature type="transmembrane region" description="Helical" evidence="2">
    <location>
        <begin position="238"/>
        <end position="258"/>
    </location>
</feature>
<feature type="transmembrane region" description="Helical" evidence="2">
    <location>
        <begin position="200"/>
        <end position="226"/>
    </location>
</feature>
<dbReference type="Proteomes" id="UP000054558">
    <property type="component" value="Unassembled WGS sequence"/>
</dbReference>
<reference evidence="3 4" key="1">
    <citation type="journal article" date="2014" name="Nat. Commun.">
        <title>Klebsormidium flaccidum genome reveals primary factors for plant terrestrial adaptation.</title>
        <authorList>
            <person name="Hori K."/>
            <person name="Maruyama F."/>
            <person name="Fujisawa T."/>
            <person name="Togashi T."/>
            <person name="Yamamoto N."/>
            <person name="Seo M."/>
            <person name="Sato S."/>
            <person name="Yamada T."/>
            <person name="Mori H."/>
            <person name="Tajima N."/>
            <person name="Moriyama T."/>
            <person name="Ikeuchi M."/>
            <person name="Watanabe M."/>
            <person name="Wada H."/>
            <person name="Kobayashi K."/>
            <person name="Saito M."/>
            <person name="Masuda T."/>
            <person name="Sasaki-Sekimoto Y."/>
            <person name="Mashiguchi K."/>
            <person name="Awai K."/>
            <person name="Shimojima M."/>
            <person name="Masuda S."/>
            <person name="Iwai M."/>
            <person name="Nobusawa T."/>
            <person name="Narise T."/>
            <person name="Kondo S."/>
            <person name="Saito H."/>
            <person name="Sato R."/>
            <person name="Murakawa M."/>
            <person name="Ihara Y."/>
            <person name="Oshima-Yamada Y."/>
            <person name="Ohtaka K."/>
            <person name="Satoh M."/>
            <person name="Sonobe K."/>
            <person name="Ishii M."/>
            <person name="Ohtani R."/>
            <person name="Kanamori-Sato M."/>
            <person name="Honoki R."/>
            <person name="Miyazaki D."/>
            <person name="Mochizuki H."/>
            <person name="Umetsu J."/>
            <person name="Higashi K."/>
            <person name="Shibata D."/>
            <person name="Kamiya Y."/>
            <person name="Sato N."/>
            <person name="Nakamura Y."/>
            <person name="Tabata S."/>
            <person name="Ida S."/>
            <person name="Kurokawa K."/>
            <person name="Ohta H."/>
        </authorList>
    </citation>
    <scope>NUCLEOTIDE SEQUENCE [LARGE SCALE GENOMIC DNA]</scope>
    <source>
        <strain evidence="3 4">NIES-2285</strain>
    </source>
</reference>
<evidence type="ECO:0000256" key="2">
    <source>
        <dbReference type="SAM" id="Phobius"/>
    </source>
</evidence>
<feature type="region of interest" description="Disordered" evidence="1">
    <location>
        <begin position="397"/>
        <end position="481"/>
    </location>
</feature>
<dbReference type="GO" id="GO:0006506">
    <property type="term" value="P:GPI anchor biosynthetic process"/>
    <property type="evidence" value="ECO:0000318"/>
    <property type="project" value="GO_Central"/>
</dbReference>